<feature type="compositionally biased region" description="Low complexity" evidence="1">
    <location>
        <begin position="55"/>
        <end position="65"/>
    </location>
</feature>
<feature type="region of interest" description="Disordered" evidence="1">
    <location>
        <begin position="145"/>
        <end position="200"/>
    </location>
</feature>
<dbReference type="EMBL" id="JAUEDM010000007">
    <property type="protein sequence ID" value="KAK3313335.1"/>
    <property type="molecule type" value="Genomic_DNA"/>
</dbReference>
<feature type="compositionally biased region" description="Polar residues" evidence="1">
    <location>
        <begin position="187"/>
        <end position="200"/>
    </location>
</feature>
<name>A0AAE0HUV9_9PEZI</name>
<evidence type="ECO:0000313" key="3">
    <source>
        <dbReference type="Proteomes" id="UP001283341"/>
    </source>
</evidence>
<reference evidence="2" key="1">
    <citation type="journal article" date="2023" name="Mol. Phylogenet. Evol.">
        <title>Genome-scale phylogeny and comparative genomics of the fungal order Sordariales.</title>
        <authorList>
            <person name="Hensen N."/>
            <person name="Bonometti L."/>
            <person name="Westerberg I."/>
            <person name="Brannstrom I.O."/>
            <person name="Guillou S."/>
            <person name="Cros-Aarteil S."/>
            <person name="Calhoun S."/>
            <person name="Haridas S."/>
            <person name="Kuo A."/>
            <person name="Mondo S."/>
            <person name="Pangilinan J."/>
            <person name="Riley R."/>
            <person name="LaButti K."/>
            <person name="Andreopoulos B."/>
            <person name="Lipzen A."/>
            <person name="Chen C."/>
            <person name="Yan M."/>
            <person name="Daum C."/>
            <person name="Ng V."/>
            <person name="Clum A."/>
            <person name="Steindorff A."/>
            <person name="Ohm R.A."/>
            <person name="Martin F."/>
            <person name="Silar P."/>
            <person name="Natvig D.O."/>
            <person name="Lalanne C."/>
            <person name="Gautier V."/>
            <person name="Ament-Velasquez S.L."/>
            <person name="Kruys A."/>
            <person name="Hutchinson M.I."/>
            <person name="Powell A.J."/>
            <person name="Barry K."/>
            <person name="Miller A.N."/>
            <person name="Grigoriev I.V."/>
            <person name="Debuchy R."/>
            <person name="Gladieux P."/>
            <person name="Hiltunen Thoren M."/>
            <person name="Johannesson H."/>
        </authorList>
    </citation>
    <scope>NUCLEOTIDE SEQUENCE</scope>
    <source>
        <strain evidence="2">CBS 118394</strain>
    </source>
</reference>
<gene>
    <name evidence="2" type="ORF">B0H66DRAFT_606601</name>
</gene>
<dbReference type="Proteomes" id="UP001283341">
    <property type="component" value="Unassembled WGS sequence"/>
</dbReference>
<dbReference type="AlphaFoldDB" id="A0AAE0HUV9"/>
<feature type="compositionally biased region" description="Low complexity" evidence="1">
    <location>
        <begin position="172"/>
        <end position="186"/>
    </location>
</feature>
<reference evidence="2" key="2">
    <citation type="submission" date="2023-06" db="EMBL/GenBank/DDBJ databases">
        <authorList>
            <consortium name="Lawrence Berkeley National Laboratory"/>
            <person name="Haridas S."/>
            <person name="Hensen N."/>
            <person name="Bonometti L."/>
            <person name="Westerberg I."/>
            <person name="Brannstrom I.O."/>
            <person name="Guillou S."/>
            <person name="Cros-Aarteil S."/>
            <person name="Calhoun S."/>
            <person name="Kuo A."/>
            <person name="Mondo S."/>
            <person name="Pangilinan J."/>
            <person name="Riley R."/>
            <person name="Labutti K."/>
            <person name="Andreopoulos B."/>
            <person name="Lipzen A."/>
            <person name="Chen C."/>
            <person name="Yanf M."/>
            <person name="Daum C."/>
            <person name="Ng V."/>
            <person name="Clum A."/>
            <person name="Steindorff A."/>
            <person name="Ohm R."/>
            <person name="Martin F."/>
            <person name="Silar P."/>
            <person name="Natvig D."/>
            <person name="Lalanne C."/>
            <person name="Gautier V."/>
            <person name="Ament-Velasquez S.L."/>
            <person name="Kruys A."/>
            <person name="Hutchinson M.I."/>
            <person name="Powell A.J."/>
            <person name="Barry K."/>
            <person name="Miller A.N."/>
            <person name="Grigoriev I.V."/>
            <person name="Debuchy R."/>
            <person name="Gladieux P."/>
            <person name="Thoren M.H."/>
            <person name="Johannesson H."/>
        </authorList>
    </citation>
    <scope>NUCLEOTIDE SEQUENCE</scope>
    <source>
        <strain evidence="2">CBS 118394</strain>
    </source>
</reference>
<accession>A0AAE0HUV9</accession>
<feature type="region of interest" description="Disordered" evidence="1">
    <location>
        <begin position="35"/>
        <end position="82"/>
    </location>
</feature>
<sequence>MAEHNARVMSLLGNLTHDIVLLKDNIATLKADTIKTTRVQSSSSPSRPWPPNSSPSPFRSSNLRPPSRHRAKSQPQPWSWRPSPLPLAPLPTLASAFHDVLPGPGLFLVPTQGLLDSVTPATTLLDVPPGPVPITTLRSVMIAGPPKGRPWPRPAGTPLPKPSSAKSRKSNTTTTITMPTPTLTPTISKASSPSLTKTGP</sequence>
<feature type="compositionally biased region" description="Low complexity" evidence="1">
    <location>
        <begin position="73"/>
        <end position="82"/>
    </location>
</feature>
<comment type="caution">
    <text evidence="2">The sequence shown here is derived from an EMBL/GenBank/DDBJ whole genome shotgun (WGS) entry which is preliminary data.</text>
</comment>
<organism evidence="2 3">
    <name type="scientific">Apodospora peruviana</name>
    <dbReference type="NCBI Taxonomy" id="516989"/>
    <lineage>
        <taxon>Eukaryota</taxon>
        <taxon>Fungi</taxon>
        <taxon>Dikarya</taxon>
        <taxon>Ascomycota</taxon>
        <taxon>Pezizomycotina</taxon>
        <taxon>Sordariomycetes</taxon>
        <taxon>Sordariomycetidae</taxon>
        <taxon>Sordariales</taxon>
        <taxon>Lasiosphaeriaceae</taxon>
        <taxon>Apodospora</taxon>
    </lineage>
</organism>
<evidence type="ECO:0000313" key="2">
    <source>
        <dbReference type="EMBL" id="KAK3313335.1"/>
    </source>
</evidence>
<protein>
    <submittedName>
        <fullName evidence="2">Uncharacterized protein</fullName>
    </submittedName>
</protein>
<evidence type="ECO:0000256" key="1">
    <source>
        <dbReference type="SAM" id="MobiDB-lite"/>
    </source>
</evidence>
<proteinExistence type="predicted"/>
<keyword evidence="3" id="KW-1185">Reference proteome</keyword>
<feature type="compositionally biased region" description="Pro residues" evidence="1">
    <location>
        <begin position="147"/>
        <end position="161"/>
    </location>
</feature>